<dbReference type="SUPFAM" id="SSF103473">
    <property type="entry name" value="MFS general substrate transporter"/>
    <property type="match status" value="1"/>
</dbReference>
<dbReference type="PANTHER" id="PTHR23507">
    <property type="entry name" value="ZGC:174356"/>
    <property type="match status" value="1"/>
</dbReference>
<feature type="transmembrane region" description="Helical" evidence="5">
    <location>
        <begin position="7"/>
        <end position="31"/>
    </location>
</feature>
<reference evidence="6" key="1">
    <citation type="submission" date="2021-02" db="EMBL/GenBank/DDBJ databases">
        <authorList>
            <person name="Nowell W R."/>
        </authorList>
    </citation>
    <scope>NUCLEOTIDE SEQUENCE</scope>
</reference>
<feature type="transmembrane region" description="Helical" evidence="5">
    <location>
        <begin position="180"/>
        <end position="204"/>
    </location>
</feature>
<gene>
    <name evidence="6" type="ORF">JYZ213_LOCUS16240</name>
    <name evidence="7" type="ORF">OXD698_LOCUS22384</name>
</gene>
<feature type="transmembrane region" description="Helical" evidence="5">
    <location>
        <begin position="84"/>
        <end position="107"/>
    </location>
</feature>
<organism evidence="6 8">
    <name type="scientific">Adineta steineri</name>
    <dbReference type="NCBI Taxonomy" id="433720"/>
    <lineage>
        <taxon>Eukaryota</taxon>
        <taxon>Metazoa</taxon>
        <taxon>Spiralia</taxon>
        <taxon>Gnathifera</taxon>
        <taxon>Rotifera</taxon>
        <taxon>Eurotatoria</taxon>
        <taxon>Bdelloidea</taxon>
        <taxon>Adinetida</taxon>
        <taxon>Adinetidae</taxon>
        <taxon>Adineta</taxon>
    </lineage>
</organism>
<evidence type="ECO:0000256" key="3">
    <source>
        <dbReference type="ARBA" id="ARBA00022989"/>
    </source>
</evidence>
<keyword evidence="2 5" id="KW-0812">Transmembrane</keyword>
<evidence type="ECO:0000313" key="7">
    <source>
        <dbReference type="EMBL" id="CAF3871550.1"/>
    </source>
</evidence>
<dbReference type="Gene3D" id="1.20.1250.20">
    <property type="entry name" value="MFS general substrate transporter like domains"/>
    <property type="match status" value="2"/>
</dbReference>
<dbReference type="Pfam" id="PF07690">
    <property type="entry name" value="MFS_1"/>
    <property type="match status" value="2"/>
</dbReference>
<dbReference type="Proteomes" id="UP000663845">
    <property type="component" value="Unassembled WGS sequence"/>
</dbReference>
<comment type="subcellular location">
    <subcellularLocation>
        <location evidence="1">Membrane</location>
        <topology evidence="1">Multi-pass membrane protein</topology>
    </subcellularLocation>
</comment>
<evidence type="ECO:0000313" key="8">
    <source>
        <dbReference type="Proteomes" id="UP000663845"/>
    </source>
</evidence>
<protein>
    <submittedName>
        <fullName evidence="6">Uncharacterized protein</fullName>
    </submittedName>
</protein>
<comment type="caution">
    <text evidence="6">The sequence shown here is derived from an EMBL/GenBank/DDBJ whole genome shotgun (WGS) entry which is preliminary data.</text>
</comment>
<dbReference type="Proteomes" id="UP000663844">
    <property type="component" value="Unassembled WGS sequence"/>
</dbReference>
<dbReference type="InterPro" id="IPR036259">
    <property type="entry name" value="MFS_trans_sf"/>
</dbReference>
<feature type="transmembrane region" description="Helical" evidence="5">
    <location>
        <begin position="406"/>
        <end position="429"/>
    </location>
</feature>
<dbReference type="GO" id="GO:0016020">
    <property type="term" value="C:membrane"/>
    <property type="evidence" value="ECO:0007669"/>
    <property type="project" value="UniProtKB-SubCell"/>
</dbReference>
<sequence>MTFVSSYTIATVLSLQTLCTCIVFTLGQYIYTFYLEIYTLSPHPIQNSTFLNRTVNNSLGKCIKTGISGNNIAQAWAQQRSADLFFWANLWSCCPIIIMTYILGLYTPKLGRRFVLMLPMIGNATQLIIWLSIIYFHLPEYWWYVAAFIAGLSGSDNVRNFVLNLFITENTVESERSSRFVIYGGISMIVSAIGAFVIGYYIAWQGFTDLYWAALLLHLISIFIVIFYFKSDTYHYKSLSNSNDSDSFLNTQSSVTNWSYFFDICKVFGFQNRSRKKSISLLLTLLAYASFSFICTAFTVLLLYLLNAPFCWTSKQIGNYSATALIGFGIFSVLGMKILTKLGACDIIICIISHIFFFLTSIWIAFAENNWQMYAGLLLGSLSGYQNFLTLSMISKWLEIHERTSAFTLVTEINTIMKVLGYCFFNWVYARTVINYKNFTFLLAAGLCIIPLVSNICLWYVSRWMPDEDDNQQINEEEIDLNPMSVLVASEWLPQIGDANSFFIPQQLSDISRTSSITSTDYCIEHDHNVQTI</sequence>
<keyword evidence="4 5" id="KW-0472">Membrane</keyword>
<evidence type="ECO:0000256" key="2">
    <source>
        <dbReference type="ARBA" id="ARBA00022692"/>
    </source>
</evidence>
<feature type="transmembrane region" description="Helical" evidence="5">
    <location>
        <begin position="373"/>
        <end position="394"/>
    </location>
</feature>
<feature type="transmembrane region" description="Helical" evidence="5">
    <location>
        <begin position="114"/>
        <end position="135"/>
    </location>
</feature>
<dbReference type="InterPro" id="IPR011701">
    <property type="entry name" value="MFS"/>
</dbReference>
<dbReference type="GO" id="GO:0022857">
    <property type="term" value="F:transmembrane transporter activity"/>
    <property type="evidence" value="ECO:0007669"/>
    <property type="project" value="InterPro"/>
</dbReference>
<feature type="transmembrane region" description="Helical" evidence="5">
    <location>
        <begin position="281"/>
        <end position="305"/>
    </location>
</feature>
<keyword evidence="3 5" id="KW-1133">Transmembrane helix</keyword>
<evidence type="ECO:0000256" key="5">
    <source>
        <dbReference type="SAM" id="Phobius"/>
    </source>
</evidence>
<dbReference type="EMBL" id="CAJNOG010000145">
    <property type="protein sequence ID" value="CAF1005597.1"/>
    <property type="molecule type" value="Genomic_DNA"/>
</dbReference>
<evidence type="ECO:0000256" key="1">
    <source>
        <dbReference type="ARBA" id="ARBA00004141"/>
    </source>
</evidence>
<dbReference type="AlphaFoldDB" id="A0A814H6Y9"/>
<feature type="transmembrane region" description="Helical" evidence="5">
    <location>
        <begin position="317"/>
        <end position="335"/>
    </location>
</feature>
<feature type="transmembrane region" description="Helical" evidence="5">
    <location>
        <begin position="441"/>
        <end position="461"/>
    </location>
</feature>
<feature type="transmembrane region" description="Helical" evidence="5">
    <location>
        <begin position="141"/>
        <end position="159"/>
    </location>
</feature>
<dbReference type="EMBL" id="CAJOAZ010001906">
    <property type="protein sequence ID" value="CAF3871550.1"/>
    <property type="molecule type" value="Genomic_DNA"/>
</dbReference>
<dbReference type="PANTHER" id="PTHR23507:SF1">
    <property type="entry name" value="FI18259P1-RELATED"/>
    <property type="match status" value="1"/>
</dbReference>
<accession>A0A814H6Y9</accession>
<evidence type="ECO:0000256" key="4">
    <source>
        <dbReference type="ARBA" id="ARBA00023136"/>
    </source>
</evidence>
<feature type="transmembrane region" description="Helical" evidence="5">
    <location>
        <begin position="347"/>
        <end position="367"/>
    </location>
</feature>
<evidence type="ECO:0000313" key="6">
    <source>
        <dbReference type="EMBL" id="CAF1005597.1"/>
    </source>
</evidence>
<name>A0A814H6Y9_9BILA</name>
<proteinExistence type="predicted"/>
<feature type="transmembrane region" description="Helical" evidence="5">
    <location>
        <begin position="210"/>
        <end position="229"/>
    </location>
</feature>